<gene>
    <name evidence="6" type="primary">LOC117560633</name>
</gene>
<dbReference type="AlphaFoldDB" id="A0A6P8W4K0"/>
<feature type="compositionally biased region" description="Low complexity" evidence="3">
    <location>
        <begin position="681"/>
        <end position="697"/>
    </location>
</feature>
<organism evidence="5 6">
    <name type="scientific">Gymnodraco acuticeps</name>
    <name type="common">Antarctic dragonfish</name>
    <dbReference type="NCBI Taxonomy" id="8218"/>
    <lineage>
        <taxon>Eukaryota</taxon>
        <taxon>Metazoa</taxon>
        <taxon>Chordata</taxon>
        <taxon>Craniata</taxon>
        <taxon>Vertebrata</taxon>
        <taxon>Euteleostomi</taxon>
        <taxon>Actinopterygii</taxon>
        <taxon>Neopterygii</taxon>
        <taxon>Teleostei</taxon>
        <taxon>Neoteleostei</taxon>
        <taxon>Acanthomorphata</taxon>
        <taxon>Eupercaria</taxon>
        <taxon>Perciformes</taxon>
        <taxon>Notothenioidei</taxon>
        <taxon>Bathydraconidae</taxon>
        <taxon>Gymnodraco</taxon>
    </lineage>
</organism>
<feature type="domain" description="Calponin-homology (CH)" evidence="4">
    <location>
        <begin position="557"/>
        <end position="670"/>
    </location>
</feature>
<keyword evidence="1" id="KW-0433">Leucine-rich repeat</keyword>
<feature type="region of interest" description="Disordered" evidence="3">
    <location>
        <begin position="675"/>
        <end position="697"/>
    </location>
</feature>
<dbReference type="InParanoid" id="A0A6P8W4K0"/>
<dbReference type="KEGG" id="gacu:117560633"/>
<name>A0A6P8W4K0_GYMAC</name>
<dbReference type="InterPro" id="IPR003591">
    <property type="entry name" value="Leu-rich_rpt_typical-subtyp"/>
</dbReference>
<reference evidence="6" key="1">
    <citation type="submission" date="2025-08" db="UniProtKB">
        <authorList>
            <consortium name="RefSeq"/>
        </authorList>
    </citation>
    <scope>IDENTIFICATION</scope>
</reference>
<dbReference type="InterPro" id="IPR050216">
    <property type="entry name" value="LRR_domain-containing"/>
</dbReference>
<dbReference type="PANTHER" id="PTHR48051:SF38">
    <property type="entry name" value="LEUCINE RICH REPEATS AND CALPONIN HOMOLOGY DOMAIN CONTAINING 1"/>
    <property type="match status" value="1"/>
</dbReference>
<dbReference type="PANTHER" id="PTHR48051">
    <property type="match status" value="1"/>
</dbReference>
<dbReference type="Pfam" id="PF13855">
    <property type="entry name" value="LRR_8"/>
    <property type="match status" value="2"/>
</dbReference>
<feature type="region of interest" description="Disordered" evidence="3">
    <location>
        <begin position="286"/>
        <end position="327"/>
    </location>
</feature>
<dbReference type="SUPFAM" id="SSF47576">
    <property type="entry name" value="Calponin-homology domain, CH-domain"/>
    <property type="match status" value="1"/>
</dbReference>
<evidence type="ECO:0000256" key="1">
    <source>
        <dbReference type="ARBA" id="ARBA00022614"/>
    </source>
</evidence>
<accession>A0A6P8W4K0</accession>
<dbReference type="InterPro" id="IPR032675">
    <property type="entry name" value="LRR_dom_sf"/>
</dbReference>
<keyword evidence="2" id="KW-0677">Repeat</keyword>
<evidence type="ECO:0000259" key="4">
    <source>
        <dbReference type="PROSITE" id="PS50021"/>
    </source>
</evidence>
<dbReference type="GO" id="GO:0005737">
    <property type="term" value="C:cytoplasm"/>
    <property type="evidence" value="ECO:0007669"/>
    <property type="project" value="TreeGrafter"/>
</dbReference>
<keyword evidence="5" id="KW-1185">Reference proteome</keyword>
<dbReference type="SMART" id="SM00033">
    <property type="entry name" value="CH"/>
    <property type="match status" value="1"/>
</dbReference>
<proteinExistence type="predicted"/>
<evidence type="ECO:0000313" key="5">
    <source>
        <dbReference type="Proteomes" id="UP000515161"/>
    </source>
</evidence>
<dbReference type="OrthoDB" id="660555at2759"/>
<dbReference type="Gene3D" id="1.10.418.10">
    <property type="entry name" value="Calponin-like domain"/>
    <property type="match status" value="1"/>
</dbReference>
<evidence type="ECO:0000313" key="6">
    <source>
        <dbReference type="RefSeq" id="XP_034093458.1"/>
    </source>
</evidence>
<dbReference type="Pfam" id="PF00307">
    <property type="entry name" value="CH"/>
    <property type="match status" value="1"/>
</dbReference>
<evidence type="ECO:0000256" key="3">
    <source>
        <dbReference type="SAM" id="MobiDB-lite"/>
    </source>
</evidence>
<dbReference type="PROSITE" id="PS50021">
    <property type="entry name" value="CH"/>
    <property type="match status" value="1"/>
</dbReference>
<dbReference type="SMART" id="SM00364">
    <property type="entry name" value="LRR_BAC"/>
    <property type="match status" value="5"/>
</dbReference>
<dbReference type="SUPFAM" id="SSF52058">
    <property type="entry name" value="L domain-like"/>
    <property type="match status" value="1"/>
</dbReference>
<dbReference type="Gene3D" id="3.80.10.10">
    <property type="entry name" value="Ribonuclease Inhibitor"/>
    <property type="match status" value="1"/>
</dbReference>
<dbReference type="SMART" id="SM00369">
    <property type="entry name" value="LRR_TYP"/>
    <property type="match status" value="5"/>
</dbReference>
<dbReference type="FunFam" id="3.80.10.10:FF:000007">
    <property type="entry name" value="Leucine-rich repeat and calponin homology domain-containing protein 1 isoform 3"/>
    <property type="match status" value="1"/>
</dbReference>
<feature type="region of interest" description="Disordered" evidence="3">
    <location>
        <begin position="457"/>
        <end position="482"/>
    </location>
</feature>
<dbReference type="InterPro" id="IPR001611">
    <property type="entry name" value="Leu-rich_rpt"/>
</dbReference>
<dbReference type="Proteomes" id="UP000515161">
    <property type="component" value="Unplaced"/>
</dbReference>
<sequence>MATLGPESARPPPLVQLVSGFQAPLGNLPPSRGLERALEEAAARGALILSARKLKEFPRAANNHDLADTVDADLSKNRLSDVPTEICHLVALENLNLYHNCIRTIPDSIICLQSLTSLNLSRNQLCSLPSCLCNLPLRVLNASNNKLVNLPETIGQLHNLMELDISCNEITALPRHIGRLKALRELNVRRNLLCVLPEDLASLPLVKFDFSCNKVSTIPVCYRKMKQLQSLQLENNPLQSPPAQICIKGKVHIFKYLSMEACRSEKMPDALYLPVIDRINLSRTGAGSVEDMEQQRKQDSDSGVGSDNGDKRLSATEPSDEDSLSLNVPMSHITEEEGINKDDSSEHISSLTADCDSVRLIEESPTEALKDQINFRDSALSTRFVNYIKGRTAADFEEPLRIEEDSHWPTEQMSKHEMIHQLKEAVELLQDPSRAEQDDVSGVQLYPVEMVNVEESLNGQDSDDGGGTPKHHDRYPGCGPPSFSSPVFGLKPRSAPPSLPCSPPTSCLAPPLLSQASPLRRDSAGHDGGVQRVFLRSHKSLESVDPQFTMRRKMEQLREELELTEHLRDSIESRLKVDLPEDLGSSLMDGVVLCHLANQIRPRSVGSIHVPSPAVPKLSMAKCRRNVENFLDACRKIGVPQSSFCSPYDIIQSRLQPLSVTVQALVSFDTSSPDRKQEVAVPSKSPAPSSPSLVSVTTQTPPPSWQIWDLIGSSLLHVLCLVLLFLAYSWSELT</sequence>
<dbReference type="InterPro" id="IPR036872">
    <property type="entry name" value="CH_dom_sf"/>
</dbReference>
<dbReference type="GeneID" id="117560633"/>
<dbReference type="InterPro" id="IPR001715">
    <property type="entry name" value="CH_dom"/>
</dbReference>
<protein>
    <submittedName>
        <fullName evidence="6">LOW QUALITY PROTEIN: leucine-rich repeat and calponin homology domain-containing protein 1-like</fullName>
    </submittedName>
</protein>
<dbReference type="PROSITE" id="PS51450">
    <property type="entry name" value="LRR"/>
    <property type="match status" value="2"/>
</dbReference>
<dbReference type="RefSeq" id="XP_034093458.1">
    <property type="nucleotide sequence ID" value="XM_034237567.1"/>
</dbReference>
<evidence type="ECO:0000256" key="2">
    <source>
        <dbReference type="ARBA" id="ARBA00022737"/>
    </source>
</evidence>